<reference evidence="2 3" key="1">
    <citation type="submission" date="2014-04" db="EMBL/GenBank/DDBJ databases">
        <authorList>
            <consortium name="DOE Joint Genome Institute"/>
            <person name="Kuo A."/>
            <person name="Kohler A."/>
            <person name="Nagy L.G."/>
            <person name="Floudas D."/>
            <person name="Copeland A."/>
            <person name="Barry K.W."/>
            <person name="Cichocki N."/>
            <person name="Veneault-Fourrey C."/>
            <person name="LaButti K."/>
            <person name="Lindquist E.A."/>
            <person name="Lipzen A."/>
            <person name="Lundell T."/>
            <person name="Morin E."/>
            <person name="Murat C."/>
            <person name="Sun H."/>
            <person name="Tunlid A."/>
            <person name="Henrissat B."/>
            <person name="Grigoriev I.V."/>
            <person name="Hibbett D.S."/>
            <person name="Martin F."/>
            <person name="Nordberg H.P."/>
            <person name="Cantor M.N."/>
            <person name="Hua S.X."/>
        </authorList>
    </citation>
    <scope>NUCLEOTIDE SEQUENCE [LARGE SCALE GENOMIC DNA]</scope>
    <source>
        <strain evidence="2 3">Foug A</strain>
    </source>
</reference>
<sequence length="240" mass="26855">MPLPPTATSSLTSGNKEPSIAPLSVIESNDPSAQFQPVEQPREVQSCCSALPVPPCALFKLQSNSFGLFHIYDVRTLPSHDPVLNEPTGKHVKVDKPDGTSNPFHPYLNKSSMHLGEWYWNQCSLQNKSGFKQLLSIVGSPDFDPEDIRNTKWTMVDGELGELENKTTAEWLNECDGWKKTSISINTVYIRAQHNTQSRIFIIGPWFQSSVRRFLIPPITIYSITNHTNCIGTPLTKSTQ</sequence>
<evidence type="ECO:0000313" key="3">
    <source>
        <dbReference type="Proteomes" id="UP000053989"/>
    </source>
</evidence>
<evidence type="ECO:0000313" key="2">
    <source>
        <dbReference type="EMBL" id="KIM62396.1"/>
    </source>
</evidence>
<dbReference type="STRING" id="1036808.A0A0C3E2W1"/>
<dbReference type="HOGENOM" id="CLU_1156970_0_0_1"/>
<organism evidence="2 3">
    <name type="scientific">Scleroderma citrinum Foug A</name>
    <dbReference type="NCBI Taxonomy" id="1036808"/>
    <lineage>
        <taxon>Eukaryota</taxon>
        <taxon>Fungi</taxon>
        <taxon>Dikarya</taxon>
        <taxon>Basidiomycota</taxon>
        <taxon>Agaricomycotina</taxon>
        <taxon>Agaricomycetes</taxon>
        <taxon>Agaricomycetidae</taxon>
        <taxon>Boletales</taxon>
        <taxon>Sclerodermatineae</taxon>
        <taxon>Sclerodermataceae</taxon>
        <taxon>Scleroderma</taxon>
    </lineage>
</organism>
<name>A0A0C3E2W1_9AGAM</name>
<accession>A0A0C3E2W1</accession>
<keyword evidence="3" id="KW-1185">Reference proteome</keyword>
<dbReference type="AlphaFoldDB" id="A0A0C3E2W1"/>
<proteinExistence type="predicted"/>
<evidence type="ECO:0000256" key="1">
    <source>
        <dbReference type="SAM" id="MobiDB-lite"/>
    </source>
</evidence>
<dbReference type="OrthoDB" id="2691920at2759"/>
<reference evidence="3" key="2">
    <citation type="submission" date="2015-01" db="EMBL/GenBank/DDBJ databases">
        <title>Evolutionary Origins and Diversification of the Mycorrhizal Mutualists.</title>
        <authorList>
            <consortium name="DOE Joint Genome Institute"/>
            <consortium name="Mycorrhizal Genomics Consortium"/>
            <person name="Kohler A."/>
            <person name="Kuo A."/>
            <person name="Nagy L.G."/>
            <person name="Floudas D."/>
            <person name="Copeland A."/>
            <person name="Barry K.W."/>
            <person name="Cichocki N."/>
            <person name="Veneault-Fourrey C."/>
            <person name="LaButti K."/>
            <person name="Lindquist E.A."/>
            <person name="Lipzen A."/>
            <person name="Lundell T."/>
            <person name="Morin E."/>
            <person name="Murat C."/>
            <person name="Riley R."/>
            <person name="Ohm R."/>
            <person name="Sun H."/>
            <person name="Tunlid A."/>
            <person name="Henrissat B."/>
            <person name="Grigoriev I.V."/>
            <person name="Hibbett D.S."/>
            <person name="Martin F."/>
        </authorList>
    </citation>
    <scope>NUCLEOTIDE SEQUENCE [LARGE SCALE GENOMIC DNA]</scope>
    <source>
        <strain evidence="3">Foug A</strain>
    </source>
</reference>
<dbReference type="EMBL" id="KN822043">
    <property type="protein sequence ID" value="KIM62396.1"/>
    <property type="molecule type" value="Genomic_DNA"/>
</dbReference>
<feature type="compositionally biased region" description="Polar residues" evidence="1">
    <location>
        <begin position="1"/>
        <end position="16"/>
    </location>
</feature>
<feature type="region of interest" description="Disordered" evidence="1">
    <location>
        <begin position="1"/>
        <end position="22"/>
    </location>
</feature>
<gene>
    <name evidence="2" type="ORF">SCLCIDRAFT_25122</name>
</gene>
<dbReference type="Proteomes" id="UP000053989">
    <property type="component" value="Unassembled WGS sequence"/>
</dbReference>
<dbReference type="InParanoid" id="A0A0C3E2W1"/>
<protein>
    <submittedName>
        <fullName evidence="2">Uncharacterized protein</fullName>
    </submittedName>
</protein>